<name>W7IJ74_9PSEU</name>
<dbReference type="InterPro" id="IPR011747">
    <property type="entry name" value="CHP02241"/>
</dbReference>
<dbReference type="InterPro" id="IPR010667">
    <property type="entry name" value="Phage_T4_Gp19"/>
</dbReference>
<evidence type="ECO:0000313" key="1">
    <source>
        <dbReference type="EMBL" id="EWC60418.1"/>
    </source>
</evidence>
<dbReference type="PANTHER" id="PTHR38009">
    <property type="entry name" value="CONSERVED HYPOTHETICAL PHAGE TAIL PROTEIN"/>
    <property type="match status" value="1"/>
</dbReference>
<gene>
    <name evidence="1" type="ORF">UO65_4306</name>
</gene>
<accession>A0A8E2X5I4</accession>
<dbReference type="PANTHER" id="PTHR38009:SF1">
    <property type="entry name" value="CONSERVED HYPOTHETICAL PHAGE TAIL PROTEIN"/>
    <property type="match status" value="1"/>
</dbReference>
<comment type="caution">
    <text evidence="1">The sequence shown here is derived from an EMBL/GenBank/DDBJ whole genome shotgun (WGS) entry which is preliminary data.</text>
</comment>
<sequence length="156" mass="17436">MSGTNLALGMAMRFNVVIDGVNLGNWTSCKGLDLKCKIHKFYDNGEFGYQKILFADVEYPTVKLERAMEKASSQVLREWLADKLSAWKQPGFMPDVLNAVLGGSTARITLLDSAWEEVSSWELRNVYPSGWYGPSLVAKDSAVAIERLELDHEGFL</sequence>
<reference evidence="1 2" key="1">
    <citation type="journal article" date="2014" name="Genome Announc.">
        <title>Draft Genome Sequence of the Antitrypanosomally Active Sponge-Associated Bacterium Actinokineospora sp. Strain EG49.</title>
        <authorList>
            <person name="Harjes J."/>
            <person name="Ryu T."/>
            <person name="Abdelmohsen U.R."/>
            <person name="Moitinho-Silva L."/>
            <person name="Horn H."/>
            <person name="Ravasi T."/>
            <person name="Hentschel U."/>
        </authorList>
    </citation>
    <scope>NUCLEOTIDE SEQUENCE [LARGE SCALE GENOMIC DNA]</scope>
    <source>
        <strain evidence="1 2">EG49</strain>
    </source>
</reference>
<dbReference type="EMBL" id="AYXG01000161">
    <property type="protein sequence ID" value="EWC60418.1"/>
    <property type="molecule type" value="Genomic_DNA"/>
</dbReference>
<organism evidence="1 2">
    <name type="scientific">Actinokineospora spheciospongiae</name>
    <dbReference type="NCBI Taxonomy" id="909613"/>
    <lineage>
        <taxon>Bacteria</taxon>
        <taxon>Bacillati</taxon>
        <taxon>Actinomycetota</taxon>
        <taxon>Actinomycetes</taxon>
        <taxon>Pseudonocardiales</taxon>
        <taxon>Pseudonocardiaceae</taxon>
        <taxon>Actinokineospora</taxon>
    </lineage>
</organism>
<dbReference type="AlphaFoldDB" id="W7IJ74"/>
<dbReference type="NCBIfam" id="TIGR02241">
    <property type="entry name" value="conserved hypothetical phage tail region protein"/>
    <property type="match status" value="1"/>
</dbReference>
<protein>
    <submittedName>
        <fullName evidence="1">Conserved hypothetical phage tail protein</fullName>
    </submittedName>
</protein>
<dbReference type="GO" id="GO:0005198">
    <property type="term" value="F:structural molecule activity"/>
    <property type="evidence" value="ECO:0007669"/>
    <property type="project" value="InterPro"/>
</dbReference>
<accession>W7IJ74</accession>
<dbReference type="OrthoDB" id="9799891at2"/>
<dbReference type="RefSeq" id="WP_146240976.1">
    <property type="nucleotide sequence ID" value="NZ_AYXG01000161.1"/>
</dbReference>
<proteinExistence type="predicted"/>
<evidence type="ECO:0000313" key="2">
    <source>
        <dbReference type="Proteomes" id="UP000019277"/>
    </source>
</evidence>
<dbReference type="Pfam" id="PF06841">
    <property type="entry name" value="Phage_T4_gp19"/>
    <property type="match status" value="1"/>
</dbReference>
<dbReference type="Proteomes" id="UP000019277">
    <property type="component" value="Unassembled WGS sequence"/>
</dbReference>
<keyword evidence="2" id="KW-1185">Reference proteome</keyword>
<dbReference type="STRING" id="909613.UO65_4306"/>